<organism evidence="2 4">
    <name type="scientific">Allofranklinella schreckenbergeri</name>
    <dbReference type="NCBI Taxonomy" id="1076744"/>
    <lineage>
        <taxon>Bacteria</taxon>
        <taxon>Pseudomonadati</taxon>
        <taxon>Pseudomonadota</taxon>
        <taxon>Betaproteobacteria</taxon>
        <taxon>Burkholderiales</taxon>
        <taxon>Comamonadaceae</taxon>
        <taxon>Allofranklinella</taxon>
    </lineage>
</organism>
<accession>A0A3M6R2Y9</accession>
<dbReference type="Proteomes" id="UP000281171">
    <property type="component" value="Unassembled WGS sequence"/>
</dbReference>
<evidence type="ECO:0000256" key="1">
    <source>
        <dbReference type="SAM" id="MobiDB-lite"/>
    </source>
</evidence>
<accession>A0A3M6QA17</accession>
<evidence type="ECO:0000313" key="2">
    <source>
        <dbReference type="EMBL" id="RMW99992.1"/>
    </source>
</evidence>
<gene>
    <name evidence="3" type="ORF">EBQ24_07070</name>
    <name evidence="2" type="ORF">EBQ25_05940</name>
</gene>
<sequence>MKTLVERKTSRAPLAHMHAAAPKRLRIAPANPAQRRAKSPFLPIKAPGILGLKNKCPSGQRAAETSGTAGERPRRAYAFRCPADA</sequence>
<dbReference type="EMBL" id="RDQK01000015">
    <property type="protein sequence ID" value="RMX09239.1"/>
    <property type="molecule type" value="Genomic_DNA"/>
</dbReference>
<reference evidence="4 5" key="1">
    <citation type="submission" date="2018-10" db="EMBL/GenBank/DDBJ databases">
        <title>Comamonadaceae CDC group NO-1 genome sequencing and assembly.</title>
        <authorList>
            <person name="Bernier A.-M."/>
            <person name="Bernard K."/>
        </authorList>
    </citation>
    <scope>NUCLEOTIDE SEQUENCE [LARGE SCALE GENOMIC DNA]</scope>
    <source>
        <strain evidence="2 4">NML161473</strain>
        <strain evidence="3 5">NML180581</strain>
    </source>
</reference>
<feature type="region of interest" description="Disordered" evidence="1">
    <location>
        <begin position="52"/>
        <end position="85"/>
    </location>
</feature>
<comment type="caution">
    <text evidence="2">The sequence shown here is derived from an EMBL/GenBank/DDBJ whole genome shotgun (WGS) entry which is preliminary data.</text>
</comment>
<dbReference type="Proteomes" id="UP000267035">
    <property type="component" value="Unassembled WGS sequence"/>
</dbReference>
<dbReference type="EMBL" id="RDQL01000006">
    <property type="protein sequence ID" value="RMW99992.1"/>
    <property type="molecule type" value="Genomic_DNA"/>
</dbReference>
<keyword evidence="4" id="KW-1185">Reference proteome</keyword>
<protein>
    <submittedName>
        <fullName evidence="2">Uncharacterized protein</fullName>
    </submittedName>
</protein>
<dbReference type="AlphaFoldDB" id="A0A3M6QA17"/>
<name>A0A3M6QA17_9BURK</name>
<evidence type="ECO:0000313" key="4">
    <source>
        <dbReference type="Proteomes" id="UP000267035"/>
    </source>
</evidence>
<proteinExistence type="predicted"/>
<evidence type="ECO:0000313" key="5">
    <source>
        <dbReference type="Proteomes" id="UP000281171"/>
    </source>
</evidence>
<evidence type="ECO:0000313" key="3">
    <source>
        <dbReference type="EMBL" id="RMX09239.1"/>
    </source>
</evidence>